<comment type="function">
    <text evidence="7">3'-5' exonuclease degrading single-stranded small RNAs.</text>
</comment>
<gene>
    <name evidence="11" type="primary">25482186</name>
    <name evidence="10" type="ordered locus">MTR_1g023955</name>
</gene>
<dbReference type="Gene3D" id="3.30.420.10">
    <property type="entry name" value="Ribonuclease H-like superfamily/Ribonuclease H"/>
    <property type="match status" value="1"/>
</dbReference>
<accession>A0A072VF22</accession>
<organism evidence="10 12">
    <name type="scientific">Medicago truncatula</name>
    <name type="common">Barrel medic</name>
    <name type="synonym">Medicago tribuloides</name>
    <dbReference type="NCBI Taxonomy" id="3880"/>
    <lineage>
        <taxon>Eukaryota</taxon>
        <taxon>Viridiplantae</taxon>
        <taxon>Streptophyta</taxon>
        <taxon>Embryophyta</taxon>
        <taxon>Tracheophyta</taxon>
        <taxon>Spermatophyta</taxon>
        <taxon>Magnoliopsida</taxon>
        <taxon>eudicotyledons</taxon>
        <taxon>Gunneridae</taxon>
        <taxon>Pentapetalae</taxon>
        <taxon>rosids</taxon>
        <taxon>fabids</taxon>
        <taxon>Fabales</taxon>
        <taxon>Fabaceae</taxon>
        <taxon>Papilionoideae</taxon>
        <taxon>50 kb inversion clade</taxon>
        <taxon>NPAAA clade</taxon>
        <taxon>Hologalegina</taxon>
        <taxon>IRL clade</taxon>
        <taxon>Trifolieae</taxon>
        <taxon>Medicago</taxon>
    </lineage>
</organism>
<keyword evidence="12" id="KW-1185">Reference proteome</keyword>
<dbReference type="InterPro" id="IPR036397">
    <property type="entry name" value="RNaseH_sf"/>
</dbReference>
<dbReference type="InterPro" id="IPR013520">
    <property type="entry name" value="Ribonucl_H"/>
</dbReference>
<dbReference type="GO" id="GO:0005634">
    <property type="term" value="C:nucleus"/>
    <property type="evidence" value="ECO:0000318"/>
    <property type="project" value="GO_Central"/>
</dbReference>
<dbReference type="OrthoDB" id="16516at2759"/>
<evidence type="ECO:0000313" key="10">
    <source>
        <dbReference type="EMBL" id="KEH40206.1"/>
    </source>
</evidence>
<evidence type="ECO:0000256" key="5">
    <source>
        <dbReference type="ARBA" id="ARBA00022839"/>
    </source>
</evidence>
<evidence type="ECO:0000256" key="6">
    <source>
        <dbReference type="ARBA" id="ARBA00023242"/>
    </source>
</evidence>
<dbReference type="InterPro" id="IPR034922">
    <property type="entry name" value="REX1-like_exo"/>
</dbReference>
<evidence type="ECO:0000259" key="9">
    <source>
        <dbReference type="SMART" id="SM00479"/>
    </source>
</evidence>
<protein>
    <submittedName>
        <fullName evidence="10">Small RNA degrading nuclease</fullName>
    </submittedName>
</protein>
<evidence type="ECO:0000313" key="11">
    <source>
        <dbReference type="EnsemblPlants" id="KEH40206"/>
    </source>
</evidence>
<feature type="coiled-coil region" evidence="8">
    <location>
        <begin position="448"/>
        <end position="531"/>
    </location>
</feature>
<comment type="subcellular location">
    <subcellularLocation>
        <location evidence="1">Nucleus</location>
    </subcellularLocation>
</comment>
<evidence type="ECO:0000256" key="4">
    <source>
        <dbReference type="ARBA" id="ARBA00022801"/>
    </source>
</evidence>
<proteinExistence type="inferred from homology"/>
<feature type="domain" description="Exonuclease" evidence="9">
    <location>
        <begin position="141"/>
        <end position="302"/>
    </location>
</feature>
<evidence type="ECO:0000256" key="1">
    <source>
        <dbReference type="ARBA" id="ARBA00004123"/>
    </source>
</evidence>
<dbReference type="SUPFAM" id="SSF53098">
    <property type="entry name" value="Ribonuclease H-like"/>
    <property type="match status" value="1"/>
</dbReference>
<dbReference type="GO" id="GO:0031125">
    <property type="term" value="P:rRNA 3'-end processing"/>
    <property type="evidence" value="ECO:0000318"/>
    <property type="project" value="GO_Central"/>
</dbReference>
<dbReference type="InterPro" id="IPR047021">
    <property type="entry name" value="REXO1/3/4-like"/>
</dbReference>
<dbReference type="FunFam" id="3.30.420.10:FF:000080">
    <property type="entry name" value="Small RNA degrading nuclease 3"/>
    <property type="match status" value="1"/>
</dbReference>
<evidence type="ECO:0000313" key="12">
    <source>
        <dbReference type="Proteomes" id="UP000002051"/>
    </source>
</evidence>
<dbReference type="GO" id="GO:0003676">
    <property type="term" value="F:nucleic acid binding"/>
    <property type="evidence" value="ECO:0007669"/>
    <property type="project" value="InterPro"/>
</dbReference>
<keyword evidence="8" id="KW-0175">Coiled coil</keyword>
<name>A0A072VF22_MEDTR</name>
<keyword evidence="4" id="KW-0378">Hydrolase</keyword>
<keyword evidence="6" id="KW-0539">Nucleus</keyword>
<evidence type="ECO:0000256" key="8">
    <source>
        <dbReference type="SAM" id="Coils"/>
    </source>
</evidence>
<reference evidence="11" key="3">
    <citation type="submission" date="2015-04" db="UniProtKB">
        <authorList>
            <consortium name="EnsemblPlants"/>
        </authorList>
    </citation>
    <scope>IDENTIFICATION</scope>
    <source>
        <strain evidence="11">cv. Jemalong A17</strain>
    </source>
</reference>
<dbReference type="CDD" id="cd06145">
    <property type="entry name" value="REX1_like"/>
    <property type="match status" value="1"/>
</dbReference>
<dbReference type="Proteomes" id="UP000002051">
    <property type="component" value="Unassembled WGS sequence"/>
</dbReference>
<dbReference type="SMART" id="SM00479">
    <property type="entry name" value="EXOIII"/>
    <property type="match status" value="1"/>
</dbReference>
<dbReference type="EMBL" id="CM001217">
    <property type="protein sequence ID" value="KEH40206.1"/>
    <property type="molecule type" value="Genomic_DNA"/>
</dbReference>
<evidence type="ECO:0000256" key="2">
    <source>
        <dbReference type="ARBA" id="ARBA00006357"/>
    </source>
</evidence>
<dbReference type="HOGENOM" id="CLU_030142_1_0_1"/>
<dbReference type="AlphaFoldDB" id="A0A072VF22"/>
<dbReference type="GO" id="GO:0004527">
    <property type="term" value="F:exonuclease activity"/>
    <property type="evidence" value="ECO:0000318"/>
    <property type="project" value="GO_Central"/>
</dbReference>
<reference evidence="10 12" key="1">
    <citation type="journal article" date="2011" name="Nature">
        <title>The Medicago genome provides insight into the evolution of rhizobial symbioses.</title>
        <authorList>
            <person name="Young N.D."/>
            <person name="Debelle F."/>
            <person name="Oldroyd G.E."/>
            <person name="Geurts R."/>
            <person name="Cannon S.B."/>
            <person name="Udvardi M.K."/>
            <person name="Benedito V.A."/>
            <person name="Mayer K.F."/>
            <person name="Gouzy J."/>
            <person name="Schoof H."/>
            <person name="Van de Peer Y."/>
            <person name="Proost S."/>
            <person name="Cook D.R."/>
            <person name="Meyers B.C."/>
            <person name="Spannagl M."/>
            <person name="Cheung F."/>
            <person name="De Mita S."/>
            <person name="Krishnakumar V."/>
            <person name="Gundlach H."/>
            <person name="Zhou S."/>
            <person name="Mudge J."/>
            <person name="Bharti A.K."/>
            <person name="Murray J.D."/>
            <person name="Naoumkina M.A."/>
            <person name="Rosen B."/>
            <person name="Silverstein K.A."/>
            <person name="Tang H."/>
            <person name="Rombauts S."/>
            <person name="Zhao P.X."/>
            <person name="Zhou P."/>
            <person name="Barbe V."/>
            <person name="Bardou P."/>
            <person name="Bechner M."/>
            <person name="Bellec A."/>
            <person name="Berger A."/>
            <person name="Berges H."/>
            <person name="Bidwell S."/>
            <person name="Bisseling T."/>
            <person name="Choisne N."/>
            <person name="Couloux A."/>
            <person name="Denny R."/>
            <person name="Deshpande S."/>
            <person name="Dai X."/>
            <person name="Doyle J.J."/>
            <person name="Dudez A.M."/>
            <person name="Farmer A.D."/>
            <person name="Fouteau S."/>
            <person name="Franken C."/>
            <person name="Gibelin C."/>
            <person name="Gish J."/>
            <person name="Goldstein S."/>
            <person name="Gonzalez A.J."/>
            <person name="Green P.J."/>
            <person name="Hallab A."/>
            <person name="Hartog M."/>
            <person name="Hua A."/>
            <person name="Humphray S.J."/>
            <person name="Jeong D.H."/>
            <person name="Jing Y."/>
            <person name="Jocker A."/>
            <person name="Kenton S.M."/>
            <person name="Kim D.J."/>
            <person name="Klee K."/>
            <person name="Lai H."/>
            <person name="Lang C."/>
            <person name="Lin S."/>
            <person name="Macmil S.L."/>
            <person name="Magdelenat G."/>
            <person name="Matthews L."/>
            <person name="McCorrison J."/>
            <person name="Monaghan E.L."/>
            <person name="Mun J.H."/>
            <person name="Najar F.Z."/>
            <person name="Nicholson C."/>
            <person name="Noirot C."/>
            <person name="O'Bleness M."/>
            <person name="Paule C.R."/>
            <person name="Poulain J."/>
            <person name="Prion F."/>
            <person name="Qin B."/>
            <person name="Qu C."/>
            <person name="Retzel E.F."/>
            <person name="Riddle C."/>
            <person name="Sallet E."/>
            <person name="Samain S."/>
            <person name="Samson N."/>
            <person name="Sanders I."/>
            <person name="Saurat O."/>
            <person name="Scarpelli C."/>
            <person name="Schiex T."/>
            <person name="Segurens B."/>
            <person name="Severin A.J."/>
            <person name="Sherrier D.J."/>
            <person name="Shi R."/>
            <person name="Sims S."/>
            <person name="Singer S.R."/>
            <person name="Sinharoy S."/>
            <person name="Sterck L."/>
            <person name="Viollet A."/>
            <person name="Wang B.B."/>
            <person name="Wang K."/>
            <person name="Wang M."/>
            <person name="Wang X."/>
            <person name="Warfsmann J."/>
            <person name="Weissenbach J."/>
            <person name="White D.D."/>
            <person name="White J.D."/>
            <person name="Wiley G.B."/>
            <person name="Wincker P."/>
            <person name="Xing Y."/>
            <person name="Yang L."/>
            <person name="Yao Z."/>
            <person name="Ying F."/>
            <person name="Zhai J."/>
            <person name="Zhou L."/>
            <person name="Zuber A."/>
            <person name="Denarie J."/>
            <person name="Dixon R.A."/>
            <person name="May G.D."/>
            <person name="Schwartz D.C."/>
            <person name="Rogers J."/>
            <person name="Quetier F."/>
            <person name="Town C.D."/>
            <person name="Roe B.A."/>
        </authorList>
    </citation>
    <scope>NUCLEOTIDE SEQUENCE [LARGE SCALE GENOMIC DNA]</scope>
    <source>
        <strain evidence="10">A17</strain>
        <strain evidence="11 12">cv. Jemalong A17</strain>
    </source>
</reference>
<evidence type="ECO:0000256" key="3">
    <source>
        <dbReference type="ARBA" id="ARBA00022722"/>
    </source>
</evidence>
<dbReference type="EnsemblPlants" id="KEH40206">
    <property type="protein sequence ID" value="KEH40206"/>
    <property type="gene ID" value="MTR_1g023955"/>
</dbReference>
<evidence type="ECO:0000256" key="7">
    <source>
        <dbReference type="ARBA" id="ARBA00053817"/>
    </source>
</evidence>
<dbReference type="PANTHER" id="PTHR12801:SF115">
    <property type="entry name" value="FI18136P1-RELATED"/>
    <property type="match status" value="1"/>
</dbReference>
<dbReference type="STRING" id="3880.A0A072VF22"/>
<reference evidence="10 12" key="2">
    <citation type="journal article" date="2014" name="BMC Genomics">
        <title>An improved genome release (version Mt4.0) for the model legume Medicago truncatula.</title>
        <authorList>
            <person name="Tang H."/>
            <person name="Krishnakumar V."/>
            <person name="Bidwell S."/>
            <person name="Rosen B."/>
            <person name="Chan A."/>
            <person name="Zhou S."/>
            <person name="Gentzbittel L."/>
            <person name="Childs K.L."/>
            <person name="Yandell M."/>
            <person name="Gundlach H."/>
            <person name="Mayer K.F."/>
            <person name="Schwartz D.C."/>
            <person name="Town C.D."/>
        </authorList>
    </citation>
    <scope>GENOME REANNOTATION</scope>
    <source>
        <strain evidence="10">A17</strain>
        <strain evidence="11 12">cv. Jemalong A17</strain>
    </source>
</reference>
<dbReference type="PANTHER" id="PTHR12801">
    <property type="entry name" value="RNA EXONUCLEASE REXO1 / RECO3 FAMILY MEMBER-RELATED"/>
    <property type="match status" value="1"/>
</dbReference>
<keyword evidence="3" id="KW-0540">Nuclease</keyword>
<dbReference type="InterPro" id="IPR012337">
    <property type="entry name" value="RNaseH-like_sf"/>
</dbReference>
<sequence length="550" mass="62727">MDEKIDTAEKKVLVDIVKLVQKKGMKGKMGDWKEFLNSNDKKFGAGMSDPSKRSHEVLAAFLKTFSKDEDLKFFGNIMRHHSNQYTLERLKDRSQDSPEQRLVQVTLQHPMYPMDYSLPSIDEGWLVINLKKKAKGIKSTTMVAVDCEMVLCEDGTEALVKVCVVDHNLEVKLHKLVKPEKAIKDYKTEITGVSAQDLETVTCSLADIQKSMKKLLYNGTILVGHSLYNDLRVLKLDYVRVVDTAYIFQPLDGSIHRRPSLNSLCQSVLGYEVRKKGASHDCLDDACATMKLVLAKIKHGVDKPFPLTLVQEPVSESEMSKLLIHRIPTTVNTEALHEIVPGDFTIERKPSRNGQGDKYSALAIFKNQREAHDAYENVQGSQTKDSNGRLQKLVTCRLSTGMSVSLFVRKMGIDDHHKKMPSKRDLPEGEMVDVPENKKVKMDPEVEKDAYLKQIEALNQRLKESELEIESLREQLRKKDLQVDDSKEVKVDHEIEKDAHLKEIEALNQRLKESEAEIESSREQLRKKDFEITALHKMVANIQKRQKPKK</sequence>
<comment type="similarity">
    <text evidence="2">Belongs to the REXO1/REXO3 family.</text>
</comment>
<keyword evidence="5" id="KW-0269">Exonuclease</keyword>